<evidence type="ECO:0000256" key="1">
    <source>
        <dbReference type="SAM" id="Phobius"/>
    </source>
</evidence>
<keyword evidence="1" id="KW-1133">Transmembrane helix</keyword>
<comment type="caution">
    <text evidence="2">The sequence shown here is derived from an EMBL/GenBank/DDBJ whole genome shotgun (WGS) entry which is preliminary data.</text>
</comment>
<keyword evidence="3" id="KW-1185">Reference proteome</keyword>
<gene>
    <name evidence="2" type="ORF">RFI_13926</name>
</gene>
<dbReference type="AlphaFoldDB" id="X6ND48"/>
<proteinExistence type="predicted"/>
<feature type="transmembrane region" description="Helical" evidence="1">
    <location>
        <begin position="72"/>
        <end position="92"/>
    </location>
</feature>
<dbReference type="EMBL" id="ASPP01010083">
    <property type="protein sequence ID" value="ETO23257.1"/>
    <property type="molecule type" value="Genomic_DNA"/>
</dbReference>
<feature type="transmembrane region" description="Helical" evidence="1">
    <location>
        <begin position="33"/>
        <end position="52"/>
    </location>
</feature>
<dbReference type="Proteomes" id="UP000023152">
    <property type="component" value="Unassembled WGS sequence"/>
</dbReference>
<feature type="transmembrane region" description="Helical" evidence="1">
    <location>
        <begin position="252"/>
        <end position="269"/>
    </location>
</feature>
<organism evidence="2 3">
    <name type="scientific">Reticulomyxa filosa</name>
    <dbReference type="NCBI Taxonomy" id="46433"/>
    <lineage>
        <taxon>Eukaryota</taxon>
        <taxon>Sar</taxon>
        <taxon>Rhizaria</taxon>
        <taxon>Retaria</taxon>
        <taxon>Foraminifera</taxon>
        <taxon>Monothalamids</taxon>
        <taxon>Reticulomyxidae</taxon>
        <taxon>Reticulomyxa</taxon>
    </lineage>
</organism>
<protein>
    <submittedName>
        <fullName evidence="2">Uncharacterized protein</fullName>
    </submittedName>
</protein>
<keyword evidence="1" id="KW-0812">Transmembrane</keyword>
<accession>X6ND48</accession>
<name>X6ND48_RETFI</name>
<dbReference type="PANTHER" id="PTHR11319:SF35">
    <property type="entry name" value="OUTER MEMBRANE PROTEIN PMPC-RELATED"/>
    <property type="match status" value="1"/>
</dbReference>
<feature type="transmembrane region" description="Helical" evidence="1">
    <location>
        <begin position="281"/>
        <end position="300"/>
    </location>
</feature>
<keyword evidence="1" id="KW-0472">Membrane</keyword>
<evidence type="ECO:0000313" key="3">
    <source>
        <dbReference type="Proteomes" id="UP000023152"/>
    </source>
</evidence>
<sequence length="377" mass="43838">MYKKGHSSFMFKTLQDYKSELNKKVTKTKHIQIDLKAAFISLFLFTFNSVIWSFEYGWRHSFAGGIQCFGVAWWLALVGVISLFIFLIYLFVSLFQQTRRVRNEHKQSLMYHEENNQEIDEDHESKALLNDSEANKEREKLLGMLKRETQSEFPMSSLSLTSSISTQAWNGKTNKKLKFAIVTPSPFCYYYKPSAWYWEFILILRRILVVVFTQVSPMQRFTNLCFTLFFIQLGLVAQLAVKPFQHHTLNNLEALLLTVLTMVLIVCIANDQNALNDITTLWLMSAFLTIPFLLVIYQIVHRRVCCDIGKNIKMSGYAIANKGLEFQHYRRSADKHNINASETAKPYKKFSDVQLMDNQPVPVIVWKSPKIFKTSKS</sequence>
<evidence type="ECO:0000313" key="2">
    <source>
        <dbReference type="EMBL" id="ETO23257.1"/>
    </source>
</evidence>
<dbReference type="PANTHER" id="PTHR11319">
    <property type="entry name" value="G PROTEIN-COUPLED RECEPTOR-RELATED"/>
    <property type="match status" value="1"/>
</dbReference>
<reference evidence="2 3" key="1">
    <citation type="journal article" date="2013" name="Curr. Biol.">
        <title>The Genome of the Foraminiferan Reticulomyxa filosa.</title>
        <authorList>
            <person name="Glockner G."/>
            <person name="Hulsmann N."/>
            <person name="Schleicher M."/>
            <person name="Noegel A.A."/>
            <person name="Eichinger L."/>
            <person name="Gallinger C."/>
            <person name="Pawlowski J."/>
            <person name="Sierra R."/>
            <person name="Euteneuer U."/>
            <person name="Pillet L."/>
            <person name="Moustafa A."/>
            <person name="Platzer M."/>
            <person name="Groth M."/>
            <person name="Szafranski K."/>
            <person name="Schliwa M."/>
        </authorList>
    </citation>
    <scope>NUCLEOTIDE SEQUENCE [LARGE SCALE GENOMIC DNA]</scope>
</reference>